<protein>
    <recommendedName>
        <fullName evidence="1">SecA Wing/Scaffold domain-containing protein</fullName>
    </recommendedName>
</protein>
<proteinExistence type="predicted"/>
<reference evidence="2" key="1">
    <citation type="journal article" date="2015" name="Nature">
        <title>Complex archaea that bridge the gap between prokaryotes and eukaryotes.</title>
        <authorList>
            <person name="Spang A."/>
            <person name="Saw J.H."/>
            <person name="Jorgensen S.L."/>
            <person name="Zaremba-Niedzwiedzka K."/>
            <person name="Martijn J."/>
            <person name="Lind A.E."/>
            <person name="van Eijk R."/>
            <person name="Schleper C."/>
            <person name="Guy L."/>
            <person name="Ettema T.J."/>
        </authorList>
    </citation>
    <scope>NUCLEOTIDE SEQUENCE</scope>
</reference>
<dbReference type="GO" id="GO:0016020">
    <property type="term" value="C:membrane"/>
    <property type="evidence" value="ECO:0007669"/>
    <property type="project" value="InterPro"/>
</dbReference>
<accession>A0A0F9CVF9</accession>
<evidence type="ECO:0000313" key="2">
    <source>
        <dbReference type="EMBL" id="KKL03868.1"/>
    </source>
</evidence>
<name>A0A0F9CVF9_9ZZZZ</name>
<feature type="domain" description="SecA Wing/Scaffold" evidence="1">
    <location>
        <begin position="1"/>
        <end position="68"/>
    </location>
</feature>
<organism evidence="2">
    <name type="scientific">marine sediment metagenome</name>
    <dbReference type="NCBI Taxonomy" id="412755"/>
    <lineage>
        <taxon>unclassified sequences</taxon>
        <taxon>metagenomes</taxon>
        <taxon>ecological metagenomes</taxon>
    </lineage>
</organism>
<evidence type="ECO:0000259" key="1">
    <source>
        <dbReference type="Pfam" id="PF07516"/>
    </source>
</evidence>
<gene>
    <name evidence="2" type="ORF">LCGC14_2621820</name>
</gene>
<dbReference type="EMBL" id="LAZR01044757">
    <property type="protein sequence ID" value="KKL03868.1"/>
    <property type="molecule type" value="Genomic_DNA"/>
</dbReference>
<dbReference type="InterPro" id="IPR011116">
    <property type="entry name" value="SecA_Wing/Scaffold"/>
</dbReference>
<dbReference type="AlphaFoldDB" id="A0A0F9CVF9"/>
<dbReference type="InterPro" id="IPR036266">
    <property type="entry name" value="SecA_Wing/Scaffold_sf"/>
</dbReference>
<sequence length="419" mass="46747">YDEVMDYQRREFYSQRQRILEGRDLEGLLMDMIEPTVSEAVGDYLDSGYVHRCIAEWAAQALQISITEDQVRADTPEELPGLEANLREMAKYEAGQVIGTTLGEYMGDDLEQREWDLRGLSGWAMSRFGVSLSQNQLRKMTPEEVAEALEEAAGEKIDQLDLSEAGRYLEPGFAEQALAEWAANKFGIAVSAEEFADSEEEVAEALVGKLVAAYEQREIEYPVEYALDMTIGQRGTENVYALGSLVEWANRKYDAGLTVEELLGEKVEDVYGRLVDLSREWTTGGRLERAVREALGSDGSIADAVVFARERFDTDSIHDVATNNTRLTAKTAGIYYIFGNAGWATNPTNAEIHIWRDGTTTIAKSQVVGDYRHMNVSCHWYLALNEFVELAVVQTSGGDLNISALADYSPDFGMFWVAP</sequence>
<dbReference type="Gene3D" id="1.10.3060.10">
    <property type="entry name" value="Helical scaffold and wing domains of SecA"/>
    <property type="match status" value="1"/>
</dbReference>
<dbReference type="Pfam" id="PF07516">
    <property type="entry name" value="SecA_SW"/>
    <property type="match status" value="1"/>
</dbReference>
<feature type="non-terminal residue" evidence="2">
    <location>
        <position position="1"/>
    </location>
</feature>
<dbReference type="GO" id="GO:0017038">
    <property type="term" value="P:protein import"/>
    <property type="evidence" value="ECO:0007669"/>
    <property type="project" value="InterPro"/>
</dbReference>
<dbReference type="SUPFAM" id="SSF81886">
    <property type="entry name" value="Helical scaffold and wing domains of SecA"/>
    <property type="match status" value="1"/>
</dbReference>
<comment type="caution">
    <text evidence="2">The sequence shown here is derived from an EMBL/GenBank/DDBJ whole genome shotgun (WGS) entry which is preliminary data.</text>
</comment>